<evidence type="ECO:0000259" key="2">
    <source>
        <dbReference type="PROSITE" id="PS50011"/>
    </source>
</evidence>
<keyword evidence="4" id="KW-1185">Reference proteome</keyword>
<accession>A0AAD5H339</accession>
<dbReference type="GO" id="GO:0009507">
    <property type="term" value="C:chloroplast"/>
    <property type="evidence" value="ECO:0007669"/>
    <property type="project" value="TreeGrafter"/>
</dbReference>
<feature type="region of interest" description="Disordered" evidence="1">
    <location>
        <begin position="1"/>
        <end position="68"/>
    </location>
</feature>
<dbReference type="PANTHER" id="PTHR36796:SF1">
    <property type="entry name" value="PROTEIN KINASE SUPERFAMILY PROTEIN"/>
    <property type="match status" value="1"/>
</dbReference>
<evidence type="ECO:0000256" key="1">
    <source>
        <dbReference type="SAM" id="MobiDB-lite"/>
    </source>
</evidence>
<dbReference type="Proteomes" id="UP001205105">
    <property type="component" value="Unassembled WGS sequence"/>
</dbReference>
<dbReference type="AlphaFoldDB" id="A0AAD5H339"/>
<dbReference type="InterPro" id="IPR011009">
    <property type="entry name" value="Kinase-like_dom_sf"/>
</dbReference>
<dbReference type="SUPFAM" id="SSF56112">
    <property type="entry name" value="Protein kinase-like (PK-like)"/>
    <property type="match status" value="1"/>
</dbReference>
<proteinExistence type="predicted"/>
<dbReference type="GO" id="GO:0005524">
    <property type="term" value="F:ATP binding"/>
    <property type="evidence" value="ECO:0007669"/>
    <property type="project" value="InterPro"/>
</dbReference>
<evidence type="ECO:0000313" key="4">
    <source>
        <dbReference type="Proteomes" id="UP001205105"/>
    </source>
</evidence>
<dbReference type="PANTHER" id="PTHR36796">
    <property type="entry name" value="PROTEIN KINASE SUPERFAMILY PROTEIN"/>
    <property type="match status" value="1"/>
</dbReference>
<feature type="domain" description="Protein kinase" evidence="2">
    <location>
        <begin position="159"/>
        <end position="537"/>
    </location>
</feature>
<dbReference type="InterPro" id="IPR000719">
    <property type="entry name" value="Prot_kinase_dom"/>
</dbReference>
<feature type="region of interest" description="Disordered" evidence="1">
    <location>
        <begin position="404"/>
        <end position="429"/>
    </location>
</feature>
<evidence type="ECO:0000313" key="3">
    <source>
        <dbReference type="EMBL" id="KAI7842524.1"/>
    </source>
</evidence>
<sequence length="537" mass="56207">MATSCAAQPTARWAQPPSAAPTTAAAAAARRLRWPHPCGTPGARSTTRRSQWRRSAVGGSGSGEGEGIDIDALAARLSREAEKLRQSGASWSSEDEGASDADVAAYEAQPDAGRQEALRREAAAGPQPDLLRPFGYASKSAEAEALAAVGSGGFSPEEFELLSELGTINIQQSVTSVDLDDFPIPTAERSARTAVIAYTASFFSGMPFQDPVVVLVKEYLPGSKAVAINELQVLTHLAGMPEQSMKWQTAVAPLASNPPLVRLLGYFTAGQTEKAAAMLQAVSIAGDASRSCKGEQPEDAIWVVLKWDGLAPLALYPSAQQTSGIGLGRLFGAQDTSLLDRAKMLRSIARGSLEALAYCHEQGVVHGALGSGSVMLSTFDDRSAARLVVKLDNFGFARRVTLPKAPGSRGSSSGSGADPPAAASQPASLATDDTPLALGQREDLRALAVVLLECILSALAFSGPSQLTSAESIQRLLGEVFSWGVDEFRQYCEDEPDWAAAVELLSQDGGAGWMLLSDLASGGRSAAQLAASRFCEL</sequence>
<comment type="caution">
    <text evidence="3">The sequence shown here is derived from an EMBL/GenBank/DDBJ whole genome shotgun (WGS) entry which is preliminary data.</text>
</comment>
<gene>
    <name evidence="3" type="ORF">COHA_003878</name>
</gene>
<name>A0AAD5H339_9CHLO</name>
<organism evidence="3 4">
    <name type="scientific">Chlorella ohadii</name>
    <dbReference type="NCBI Taxonomy" id="2649997"/>
    <lineage>
        <taxon>Eukaryota</taxon>
        <taxon>Viridiplantae</taxon>
        <taxon>Chlorophyta</taxon>
        <taxon>core chlorophytes</taxon>
        <taxon>Trebouxiophyceae</taxon>
        <taxon>Chlorellales</taxon>
        <taxon>Chlorellaceae</taxon>
        <taxon>Chlorella clade</taxon>
        <taxon>Chlorella</taxon>
    </lineage>
</organism>
<protein>
    <recommendedName>
        <fullName evidence="2">Protein kinase domain-containing protein</fullName>
    </recommendedName>
</protein>
<feature type="compositionally biased region" description="Low complexity" evidence="1">
    <location>
        <begin position="405"/>
        <end position="429"/>
    </location>
</feature>
<dbReference type="PROSITE" id="PS50011">
    <property type="entry name" value="PROTEIN_KINASE_DOM"/>
    <property type="match status" value="1"/>
</dbReference>
<reference evidence="3" key="1">
    <citation type="submission" date="2020-11" db="EMBL/GenBank/DDBJ databases">
        <title>Chlorella ohadii genome sequencing and assembly.</title>
        <authorList>
            <person name="Murik O."/>
            <person name="Treves H."/>
            <person name="Kedem I."/>
            <person name="Shotland Y."/>
            <person name="Kaplan A."/>
        </authorList>
    </citation>
    <scope>NUCLEOTIDE SEQUENCE</scope>
    <source>
        <strain evidence="3">1</strain>
    </source>
</reference>
<feature type="compositionally biased region" description="Low complexity" evidence="1">
    <location>
        <begin position="14"/>
        <end position="29"/>
    </location>
</feature>
<dbReference type="GO" id="GO:0004672">
    <property type="term" value="F:protein kinase activity"/>
    <property type="evidence" value="ECO:0007669"/>
    <property type="project" value="InterPro"/>
</dbReference>
<dbReference type="Gene3D" id="1.10.510.10">
    <property type="entry name" value="Transferase(Phosphotransferase) domain 1"/>
    <property type="match status" value="1"/>
</dbReference>
<dbReference type="EMBL" id="JADXDR010000052">
    <property type="protein sequence ID" value="KAI7842524.1"/>
    <property type="molecule type" value="Genomic_DNA"/>
</dbReference>